<dbReference type="Gene3D" id="3.40.50.720">
    <property type="entry name" value="NAD(P)-binding Rossmann-like Domain"/>
    <property type="match status" value="1"/>
</dbReference>
<evidence type="ECO:0000313" key="8">
    <source>
        <dbReference type="Proteomes" id="UP001174936"/>
    </source>
</evidence>
<gene>
    <name evidence="7" type="ORF">B0T16DRAFT_389967</name>
</gene>
<comment type="caution">
    <text evidence="7">The sequence shown here is derived from an EMBL/GenBank/DDBJ whole genome shotgun (WGS) entry which is preliminary data.</text>
</comment>
<feature type="domain" description="FAD dependent oxidoreductase" evidence="6">
    <location>
        <begin position="4"/>
        <end position="324"/>
    </location>
</feature>
<reference evidence="7" key="1">
    <citation type="submission" date="2023-06" db="EMBL/GenBank/DDBJ databases">
        <title>Genome-scale phylogeny and comparative genomics of the fungal order Sordariales.</title>
        <authorList>
            <consortium name="Lawrence Berkeley National Laboratory"/>
            <person name="Hensen N."/>
            <person name="Bonometti L."/>
            <person name="Westerberg I."/>
            <person name="Brannstrom I.O."/>
            <person name="Guillou S."/>
            <person name="Cros-Aarteil S."/>
            <person name="Calhoun S."/>
            <person name="Haridas S."/>
            <person name="Kuo A."/>
            <person name="Mondo S."/>
            <person name="Pangilinan J."/>
            <person name="Riley R."/>
            <person name="Labutti K."/>
            <person name="Andreopoulos B."/>
            <person name="Lipzen A."/>
            <person name="Chen C."/>
            <person name="Yanf M."/>
            <person name="Daum C."/>
            <person name="Ng V."/>
            <person name="Clum A."/>
            <person name="Steindorff A."/>
            <person name="Ohm R."/>
            <person name="Martin F."/>
            <person name="Silar P."/>
            <person name="Natvig D."/>
            <person name="Lalanne C."/>
            <person name="Gautier V."/>
            <person name="Ament-Velasquez S.L."/>
            <person name="Kruys A."/>
            <person name="Hutchinson M.I."/>
            <person name="Powell A.J."/>
            <person name="Barry K."/>
            <person name="Miller A.N."/>
            <person name="Grigoriev I.V."/>
            <person name="Debuchy R."/>
            <person name="Gladieux P."/>
            <person name="Thoren M.H."/>
            <person name="Johannesson H."/>
        </authorList>
    </citation>
    <scope>NUCLEOTIDE SEQUENCE</scope>
    <source>
        <strain evidence="7">SMH2532-1</strain>
    </source>
</reference>
<proteinExistence type="inferred from homology"/>
<evidence type="ECO:0000313" key="7">
    <source>
        <dbReference type="EMBL" id="KAK0650025.1"/>
    </source>
</evidence>
<dbReference type="SUPFAM" id="SSF54373">
    <property type="entry name" value="FAD-linked reductases, C-terminal domain"/>
    <property type="match status" value="1"/>
</dbReference>
<dbReference type="EMBL" id="JAULSV010000003">
    <property type="protein sequence ID" value="KAK0650025.1"/>
    <property type="molecule type" value="Genomic_DNA"/>
</dbReference>
<dbReference type="SUPFAM" id="SSF51971">
    <property type="entry name" value="Nucleotide-binding domain"/>
    <property type="match status" value="1"/>
</dbReference>
<dbReference type="GO" id="GO:0003884">
    <property type="term" value="F:D-amino-acid oxidase activity"/>
    <property type="evidence" value="ECO:0007669"/>
    <property type="project" value="InterPro"/>
</dbReference>
<evidence type="ECO:0000256" key="3">
    <source>
        <dbReference type="ARBA" id="ARBA00022630"/>
    </source>
</evidence>
<dbReference type="PANTHER" id="PTHR11530">
    <property type="entry name" value="D-AMINO ACID OXIDASE"/>
    <property type="match status" value="1"/>
</dbReference>
<accession>A0AA39YFE1</accession>
<keyword evidence="3" id="KW-0285">Flavoprotein</keyword>
<organism evidence="7 8">
    <name type="scientific">Cercophora newfieldiana</name>
    <dbReference type="NCBI Taxonomy" id="92897"/>
    <lineage>
        <taxon>Eukaryota</taxon>
        <taxon>Fungi</taxon>
        <taxon>Dikarya</taxon>
        <taxon>Ascomycota</taxon>
        <taxon>Pezizomycotina</taxon>
        <taxon>Sordariomycetes</taxon>
        <taxon>Sordariomycetidae</taxon>
        <taxon>Sordariales</taxon>
        <taxon>Lasiosphaeriaceae</taxon>
        <taxon>Cercophora</taxon>
    </lineage>
</organism>
<dbReference type="AlphaFoldDB" id="A0AA39YFE1"/>
<dbReference type="GO" id="GO:0005737">
    <property type="term" value="C:cytoplasm"/>
    <property type="evidence" value="ECO:0007669"/>
    <property type="project" value="TreeGrafter"/>
</dbReference>
<evidence type="ECO:0000259" key="6">
    <source>
        <dbReference type="Pfam" id="PF01266"/>
    </source>
</evidence>
<comment type="cofactor">
    <cofactor evidence="1">
        <name>FAD</name>
        <dbReference type="ChEBI" id="CHEBI:57692"/>
    </cofactor>
</comment>
<name>A0AA39YFE1_9PEZI</name>
<evidence type="ECO:0000256" key="4">
    <source>
        <dbReference type="ARBA" id="ARBA00022827"/>
    </source>
</evidence>
<dbReference type="Gene3D" id="3.30.9.10">
    <property type="entry name" value="D-Amino Acid Oxidase, subunit A, domain 2"/>
    <property type="match status" value="1"/>
</dbReference>
<sequence length="333" mass="36407">MTTKVTILGSGIAGMTIASQLSKTYEVTIVARDLPGDAPSQDWASPWACAGWVALGGSPLEEQMQLDTLAIFRKLAAAHPESSVRCGELTDIYDESPGDAKTLWSCNRVPGFQELPAKEGGLAVKYASIVVNPTNFLPWLRQQLEAAGVRFQRIPSIQALGDLAHMGHDVLVNASGAASQTLNDVQDNCIATDRTYTILIKSDYKDMFVRRSPGHAYFYVFGRHDGTAVIGGISVPVDEPIQSSESIREKLIRQAHENIPEFFPSGKPEDYEILEDLVGIRPHRFPNVRVERGLVGEQKVVHAYGTTIGGYMLSFGIAREAAKLVDEYVFDLA</sequence>
<keyword evidence="4" id="KW-0274">FAD</keyword>
<dbReference type="PANTHER" id="PTHR11530:SF11">
    <property type="entry name" value="D-ASPARTATE OXIDASE"/>
    <property type="match status" value="1"/>
</dbReference>
<dbReference type="PIRSF" id="PIRSF000189">
    <property type="entry name" value="D-aa_oxidase"/>
    <property type="match status" value="1"/>
</dbReference>
<dbReference type="Proteomes" id="UP001174936">
    <property type="component" value="Unassembled WGS sequence"/>
</dbReference>
<dbReference type="InterPro" id="IPR023209">
    <property type="entry name" value="DAO"/>
</dbReference>
<evidence type="ECO:0000256" key="5">
    <source>
        <dbReference type="ARBA" id="ARBA00023002"/>
    </source>
</evidence>
<dbReference type="GO" id="GO:0071949">
    <property type="term" value="F:FAD binding"/>
    <property type="evidence" value="ECO:0007669"/>
    <property type="project" value="InterPro"/>
</dbReference>
<keyword evidence="8" id="KW-1185">Reference proteome</keyword>
<comment type="similarity">
    <text evidence="2">Belongs to the DAMOX/DASOX family.</text>
</comment>
<evidence type="ECO:0000256" key="1">
    <source>
        <dbReference type="ARBA" id="ARBA00001974"/>
    </source>
</evidence>
<keyword evidence="5" id="KW-0560">Oxidoreductase</keyword>
<dbReference type="Pfam" id="PF01266">
    <property type="entry name" value="DAO"/>
    <property type="match status" value="1"/>
</dbReference>
<evidence type="ECO:0000256" key="2">
    <source>
        <dbReference type="ARBA" id="ARBA00006730"/>
    </source>
</evidence>
<dbReference type="GO" id="GO:0019478">
    <property type="term" value="P:D-amino acid catabolic process"/>
    <property type="evidence" value="ECO:0007669"/>
    <property type="project" value="TreeGrafter"/>
</dbReference>
<dbReference type="InterPro" id="IPR006076">
    <property type="entry name" value="FAD-dep_OxRdtase"/>
</dbReference>
<protein>
    <recommendedName>
        <fullName evidence="6">FAD dependent oxidoreductase domain-containing protein</fullName>
    </recommendedName>
</protein>